<name>A0AAF0AT55_9BILA</name>
<sequence>MEKQHERDIAFRKELMDKAIERQKEEIALEAKYARKELERQREMAVNALDRSKKQTDVQVNIDSGQ</sequence>
<protein>
    <submittedName>
        <fullName evidence="1">CAHS 5a</fullName>
    </submittedName>
</protein>
<evidence type="ECO:0000313" key="1">
    <source>
        <dbReference type="EMBL" id="WBQ85699.1"/>
    </source>
</evidence>
<organism evidence="1">
    <name type="scientific">Macrobiotus sp. 2 JF-2022a</name>
    <dbReference type="NCBI Taxonomy" id="3003600"/>
    <lineage>
        <taxon>Eukaryota</taxon>
        <taxon>Metazoa</taxon>
        <taxon>Ecdysozoa</taxon>
        <taxon>Tardigrada</taxon>
        <taxon>Eutardigrada</taxon>
        <taxon>Parachela</taxon>
        <taxon>Macrobiotoidea</taxon>
        <taxon>Macrobiotidae</taxon>
        <taxon>Macrobiotus</taxon>
    </lineage>
</organism>
<dbReference type="AlphaFoldDB" id="A0AAF0AT55"/>
<reference evidence="1" key="1">
    <citation type="submission" date="2022-12" db="EMBL/GenBank/DDBJ databases">
        <title>The evolution of temperature and desiccation-related protein families in Tardigrada reveals the complex acquisition of extremotolerance.</title>
        <authorList>
            <person name="Fleming J."/>
            <person name="Pisani D."/>
            <person name="Arakawa K."/>
        </authorList>
    </citation>
    <scope>NUCLEOTIDE SEQUENCE</scope>
</reference>
<dbReference type="EMBL" id="OP974281">
    <property type="protein sequence ID" value="WBQ85699.1"/>
    <property type="molecule type" value="Genomic_DNA"/>
</dbReference>
<accession>A0AAF0AT55</accession>
<proteinExistence type="predicted"/>